<dbReference type="Proteomes" id="UP000036867">
    <property type="component" value="Unassembled WGS sequence"/>
</dbReference>
<dbReference type="PATRIC" id="fig|263475.3.peg.2797"/>
<evidence type="ECO:0000256" key="2">
    <source>
        <dbReference type="ARBA" id="ARBA00001974"/>
    </source>
</evidence>
<dbReference type="EMBL" id="LILB01000008">
    <property type="protein sequence ID" value="KOO47865.1"/>
    <property type="molecule type" value="Genomic_DNA"/>
</dbReference>
<dbReference type="OrthoDB" id="9805195at2"/>
<keyword evidence="11" id="KW-0963">Cytoplasm</keyword>
<dbReference type="NCBIfam" id="TIGR00562">
    <property type="entry name" value="proto_IX_ox"/>
    <property type="match status" value="1"/>
</dbReference>
<evidence type="ECO:0000256" key="7">
    <source>
        <dbReference type="ARBA" id="ARBA00022630"/>
    </source>
</evidence>
<comment type="function">
    <text evidence="11">Involved in coproporphyrin-dependent heme b biosynthesis. Catalyzes the oxidation of coproporphyrinogen III to coproporphyrin III.</text>
</comment>
<proteinExistence type="inferred from homology"/>
<evidence type="ECO:0000313" key="13">
    <source>
        <dbReference type="EMBL" id="KOO47865.1"/>
    </source>
</evidence>
<organism evidence="13 14">
    <name type="scientific">Viridibacillus arvi</name>
    <dbReference type="NCBI Taxonomy" id="263475"/>
    <lineage>
        <taxon>Bacteria</taxon>
        <taxon>Bacillati</taxon>
        <taxon>Bacillota</taxon>
        <taxon>Bacilli</taxon>
        <taxon>Bacillales</taxon>
        <taxon>Caryophanaceae</taxon>
        <taxon>Viridibacillus</taxon>
    </lineage>
</organism>
<dbReference type="Gene3D" id="3.50.50.60">
    <property type="entry name" value="FAD/NAD(P)-binding domain"/>
    <property type="match status" value="1"/>
</dbReference>
<keyword evidence="7 11" id="KW-0285">Flavoprotein</keyword>
<dbReference type="STRING" id="263475.AMD00_19725"/>
<reference evidence="14" key="1">
    <citation type="submission" date="2015-08" db="EMBL/GenBank/DDBJ databases">
        <title>Fjat-10028 dsm 16317.</title>
        <authorList>
            <person name="Liu B."/>
            <person name="Wang J."/>
            <person name="Zhu Y."/>
            <person name="Liu G."/>
            <person name="Chen Q."/>
            <person name="Chen Z."/>
            <person name="Lan J."/>
            <person name="Che J."/>
            <person name="Ge C."/>
            <person name="Shi H."/>
            <person name="Pan Z."/>
            <person name="Liu X."/>
        </authorList>
    </citation>
    <scope>NUCLEOTIDE SEQUENCE [LARGE SCALE GENOMIC DNA]</scope>
    <source>
        <strain evidence="14">DSM 16317</strain>
    </source>
</reference>
<comment type="similarity">
    <text evidence="4 11">Belongs to the protoporphyrinogen/coproporphyrinogen oxidase family. Coproporphyrinogen III oxidase subfamily.</text>
</comment>
<feature type="domain" description="Amine oxidase" evidence="12">
    <location>
        <begin position="18"/>
        <end position="469"/>
    </location>
</feature>
<evidence type="ECO:0000256" key="11">
    <source>
        <dbReference type="RuleBase" id="RU364052"/>
    </source>
</evidence>
<dbReference type="Pfam" id="PF01593">
    <property type="entry name" value="Amino_oxidase"/>
    <property type="match status" value="1"/>
</dbReference>
<dbReference type="GO" id="GO:0006783">
    <property type="term" value="P:heme biosynthetic process"/>
    <property type="evidence" value="ECO:0007669"/>
    <property type="project" value="UniProtKB-UniRule"/>
</dbReference>
<dbReference type="SUPFAM" id="SSF51905">
    <property type="entry name" value="FAD/NAD(P)-binding domain"/>
    <property type="match status" value="1"/>
</dbReference>
<accession>A0A0M0L9V4</accession>
<evidence type="ECO:0000256" key="5">
    <source>
        <dbReference type="ARBA" id="ARBA00012402"/>
    </source>
</evidence>
<dbReference type="Gene3D" id="1.10.3110.10">
    <property type="entry name" value="protoporphyrinogen ix oxidase, domain 3"/>
    <property type="match status" value="1"/>
</dbReference>
<comment type="cofactor">
    <cofactor evidence="2 11">
        <name>FAD</name>
        <dbReference type="ChEBI" id="CHEBI:57692"/>
    </cofactor>
</comment>
<dbReference type="PANTHER" id="PTHR42923:SF3">
    <property type="entry name" value="PROTOPORPHYRINOGEN OXIDASE"/>
    <property type="match status" value="1"/>
</dbReference>
<dbReference type="SUPFAM" id="SSF54373">
    <property type="entry name" value="FAD-linked reductases, C-terminal domain"/>
    <property type="match status" value="1"/>
</dbReference>
<evidence type="ECO:0000256" key="4">
    <source>
        <dbReference type="ARBA" id="ARBA00008310"/>
    </source>
</evidence>
<comment type="pathway">
    <text evidence="3 11">Porphyrin-containing compound metabolism; protoheme biosynthesis.</text>
</comment>
<evidence type="ECO:0000256" key="8">
    <source>
        <dbReference type="ARBA" id="ARBA00022827"/>
    </source>
</evidence>
<evidence type="ECO:0000256" key="3">
    <source>
        <dbReference type="ARBA" id="ARBA00004744"/>
    </source>
</evidence>
<dbReference type="InterPro" id="IPR004572">
    <property type="entry name" value="Protoporphyrinogen_oxidase"/>
</dbReference>
<dbReference type="GO" id="GO:0005737">
    <property type="term" value="C:cytoplasm"/>
    <property type="evidence" value="ECO:0007669"/>
    <property type="project" value="UniProtKB-SubCell"/>
</dbReference>
<dbReference type="InterPro" id="IPR050464">
    <property type="entry name" value="Zeta_carotene_desat/Oxidored"/>
</dbReference>
<comment type="caution">
    <text evidence="13">The sequence shown here is derived from an EMBL/GenBank/DDBJ whole genome shotgun (WGS) entry which is preliminary data.</text>
</comment>
<dbReference type="PANTHER" id="PTHR42923">
    <property type="entry name" value="PROTOPORPHYRINOGEN OXIDASE"/>
    <property type="match status" value="1"/>
</dbReference>
<evidence type="ECO:0000256" key="1">
    <source>
        <dbReference type="ARBA" id="ARBA00001755"/>
    </source>
</evidence>
<gene>
    <name evidence="13" type="ORF">AMD00_19725</name>
</gene>
<evidence type="ECO:0000259" key="12">
    <source>
        <dbReference type="Pfam" id="PF01593"/>
    </source>
</evidence>
<evidence type="ECO:0000313" key="14">
    <source>
        <dbReference type="Proteomes" id="UP000036867"/>
    </source>
</evidence>
<evidence type="ECO:0000256" key="6">
    <source>
        <dbReference type="ARBA" id="ARBA00019046"/>
    </source>
</evidence>
<protein>
    <recommendedName>
        <fullName evidence="6 11">Coproporphyrinogen III oxidase</fullName>
        <ecNumber evidence="5 11">1.3.3.15</ecNumber>
    </recommendedName>
</protein>
<dbReference type="Gene3D" id="3.90.660.20">
    <property type="entry name" value="Protoporphyrinogen oxidase, mitochondrial, domain 2"/>
    <property type="match status" value="1"/>
</dbReference>
<comment type="catalytic activity">
    <reaction evidence="1">
        <text>coproporphyrinogen III + 3 O2 = coproporphyrin III + 3 H2O2</text>
        <dbReference type="Rhea" id="RHEA:43436"/>
        <dbReference type="ChEBI" id="CHEBI:15379"/>
        <dbReference type="ChEBI" id="CHEBI:16240"/>
        <dbReference type="ChEBI" id="CHEBI:57309"/>
        <dbReference type="ChEBI" id="CHEBI:131725"/>
        <dbReference type="EC" id="1.3.3.15"/>
    </reaction>
    <physiologicalReaction direction="left-to-right" evidence="1">
        <dbReference type="Rhea" id="RHEA:43437"/>
    </physiologicalReaction>
</comment>
<evidence type="ECO:0000256" key="10">
    <source>
        <dbReference type="ARBA" id="ARBA00023133"/>
    </source>
</evidence>
<dbReference type="NCBIfam" id="NF008845">
    <property type="entry name" value="PRK11883.1-5"/>
    <property type="match status" value="1"/>
</dbReference>
<dbReference type="UniPathway" id="UPA00252"/>
<keyword evidence="8 11" id="KW-0274">FAD</keyword>
<keyword evidence="9 11" id="KW-0560">Oxidoreductase</keyword>
<dbReference type="InterPro" id="IPR036188">
    <property type="entry name" value="FAD/NAD-bd_sf"/>
</dbReference>
<evidence type="ECO:0000256" key="9">
    <source>
        <dbReference type="ARBA" id="ARBA00023002"/>
    </source>
</evidence>
<sequence length="474" mass="52424">MIDVTEQKQRVAVIGGGITGLAAAFYLQKEAKEKKLPLEIVLIESSHRLGGKIQTVRKENFVIERGPNSFIDNNNSMAKLVKDLGIEDQLIRSEAGQTYITVNEKLYPVPAGSILGIPTKLSSFLASDIVSWSGKLRATCDLWFPRSRIQEDQPLGKFIRRRFGKETVENIIEPLLLGVSAGDIEQLSLEATFPELIEMEKEYRSLMTGMKKALSEISHDDSKGIEEQRSFQTFINGLETLIEALEGQLIDTTILKSVKVESIAKTAHQVTLSLNNKSSITADAVILATPHLISQKMFAKQGLLQGLQDIPLTTVASVSMAFPIEAMNESFTGTGLTVARNSDFSITSCSWAHRKWPSFVPAGYALLEVYVGRSGDEAIVELSDSEIEKIVLQDLNRVIPLKGSPLFTVVSRWKEAMPQYKVGHAQRVELAKQELNEHFPTMKLVGSSYEGTSLPNCVDQARSAVDELLIKLFE</sequence>
<keyword evidence="10 11" id="KW-0350">Heme biosynthesis</keyword>
<keyword evidence="14" id="KW-1185">Reference proteome</keyword>
<dbReference type="GO" id="GO:0004729">
    <property type="term" value="F:oxygen-dependent protoporphyrinogen oxidase activity"/>
    <property type="evidence" value="ECO:0007669"/>
    <property type="project" value="UniProtKB-UniRule"/>
</dbReference>
<dbReference type="EC" id="1.3.3.15" evidence="5 11"/>
<dbReference type="InterPro" id="IPR002937">
    <property type="entry name" value="Amino_oxidase"/>
</dbReference>
<name>A0A0M0L9V4_9BACL</name>
<dbReference type="AlphaFoldDB" id="A0A0M0L9V4"/>
<dbReference type="RefSeq" id="WP_053418738.1">
    <property type="nucleotide sequence ID" value="NZ_LILB01000008.1"/>
</dbReference>
<dbReference type="GeneID" id="301138329"/>
<comment type="subcellular location">
    <subcellularLocation>
        <location evidence="11">Cytoplasm</location>
    </subcellularLocation>
</comment>